<dbReference type="InterPro" id="IPR003658">
    <property type="entry name" value="Anti-sigma_ant"/>
</dbReference>
<proteinExistence type="inferred from homology"/>
<dbReference type="Pfam" id="PF01740">
    <property type="entry name" value="STAS"/>
    <property type="match status" value="1"/>
</dbReference>
<feature type="domain" description="STAS" evidence="3">
    <location>
        <begin position="8"/>
        <end position="117"/>
    </location>
</feature>
<evidence type="ECO:0000256" key="1">
    <source>
        <dbReference type="ARBA" id="ARBA00009013"/>
    </source>
</evidence>
<name>A0ABW2FTM1_9ACTN</name>
<dbReference type="InterPro" id="IPR002645">
    <property type="entry name" value="STAS_dom"/>
</dbReference>
<evidence type="ECO:0000256" key="2">
    <source>
        <dbReference type="RuleBase" id="RU003749"/>
    </source>
</evidence>
<dbReference type="CDD" id="cd07043">
    <property type="entry name" value="STAS_anti-anti-sigma_factors"/>
    <property type="match status" value="1"/>
</dbReference>
<dbReference type="PROSITE" id="PS50801">
    <property type="entry name" value="STAS"/>
    <property type="match status" value="1"/>
</dbReference>
<sequence length="119" mass="12113">MEPDGGQLDVEVRQTAHAVVVRPEGELDRDGEGPLRRALEQAVAAPAVLLVVDCGGLTFCDSAGLDLLLGAREAVETAGGTLVLAEPGPAIIGLLEIAGAEEVLRVYSTVAEALAADIG</sequence>
<dbReference type="PANTHER" id="PTHR33495:SF2">
    <property type="entry name" value="ANTI-SIGMA FACTOR ANTAGONIST TM_1081-RELATED"/>
    <property type="match status" value="1"/>
</dbReference>
<dbReference type="RefSeq" id="WP_345705073.1">
    <property type="nucleotide sequence ID" value="NZ_BAABKV010000001.1"/>
</dbReference>
<evidence type="ECO:0000313" key="4">
    <source>
        <dbReference type="EMBL" id="MFC7180601.1"/>
    </source>
</evidence>
<evidence type="ECO:0000259" key="3">
    <source>
        <dbReference type="PROSITE" id="PS50801"/>
    </source>
</evidence>
<dbReference type="EMBL" id="JBHTAJ010000021">
    <property type="protein sequence ID" value="MFC7180601.1"/>
    <property type="molecule type" value="Genomic_DNA"/>
</dbReference>
<reference evidence="5" key="1">
    <citation type="journal article" date="2019" name="Int. J. Syst. Evol. Microbiol.">
        <title>The Global Catalogue of Microorganisms (GCM) 10K type strain sequencing project: providing services to taxonomists for standard genome sequencing and annotation.</title>
        <authorList>
            <consortium name="The Broad Institute Genomics Platform"/>
            <consortium name="The Broad Institute Genome Sequencing Center for Infectious Disease"/>
            <person name="Wu L."/>
            <person name="Ma J."/>
        </authorList>
    </citation>
    <scope>NUCLEOTIDE SEQUENCE [LARGE SCALE GENOMIC DNA]</scope>
    <source>
        <strain evidence="5">CGMCC 1.12859</strain>
    </source>
</reference>
<protein>
    <recommendedName>
        <fullName evidence="2">Anti-sigma factor antagonist</fullName>
    </recommendedName>
</protein>
<keyword evidence="5" id="KW-1185">Reference proteome</keyword>
<dbReference type="NCBIfam" id="TIGR00377">
    <property type="entry name" value="ant_ant_sig"/>
    <property type="match status" value="1"/>
</dbReference>
<dbReference type="InterPro" id="IPR036513">
    <property type="entry name" value="STAS_dom_sf"/>
</dbReference>
<accession>A0ABW2FTM1</accession>
<organism evidence="4 5">
    <name type="scientific">Kitasatospora paranensis</name>
    <dbReference type="NCBI Taxonomy" id="258053"/>
    <lineage>
        <taxon>Bacteria</taxon>
        <taxon>Bacillati</taxon>
        <taxon>Actinomycetota</taxon>
        <taxon>Actinomycetes</taxon>
        <taxon>Kitasatosporales</taxon>
        <taxon>Streptomycetaceae</taxon>
        <taxon>Kitasatospora</taxon>
    </lineage>
</organism>
<comment type="caution">
    <text evidence="4">The sequence shown here is derived from an EMBL/GenBank/DDBJ whole genome shotgun (WGS) entry which is preliminary data.</text>
</comment>
<dbReference type="SUPFAM" id="SSF52091">
    <property type="entry name" value="SpoIIaa-like"/>
    <property type="match status" value="1"/>
</dbReference>
<dbReference type="PANTHER" id="PTHR33495">
    <property type="entry name" value="ANTI-SIGMA FACTOR ANTAGONIST TM_1081-RELATED-RELATED"/>
    <property type="match status" value="1"/>
</dbReference>
<dbReference type="Gene3D" id="3.30.750.24">
    <property type="entry name" value="STAS domain"/>
    <property type="match status" value="1"/>
</dbReference>
<evidence type="ECO:0000313" key="5">
    <source>
        <dbReference type="Proteomes" id="UP001596435"/>
    </source>
</evidence>
<gene>
    <name evidence="4" type="ORF">ACFQMG_13660</name>
</gene>
<comment type="similarity">
    <text evidence="1 2">Belongs to the anti-sigma-factor antagonist family.</text>
</comment>
<dbReference type="Proteomes" id="UP001596435">
    <property type="component" value="Unassembled WGS sequence"/>
</dbReference>